<keyword evidence="1" id="KW-0479">Metal-binding</keyword>
<dbReference type="GO" id="GO:0004053">
    <property type="term" value="F:arginase activity"/>
    <property type="evidence" value="ECO:0007669"/>
    <property type="project" value="TreeGrafter"/>
</dbReference>
<evidence type="ECO:0000256" key="3">
    <source>
        <dbReference type="ARBA" id="ARBA00023211"/>
    </source>
</evidence>
<dbReference type="Proteomes" id="UP000010792">
    <property type="component" value="Plasmid NT26_p2"/>
</dbReference>
<dbReference type="EMBL" id="FO082822">
    <property type="protein sequence ID" value="CCF22394.1"/>
    <property type="molecule type" value="Genomic_DNA"/>
</dbReference>
<proteinExistence type="inferred from homology"/>
<dbReference type="SUPFAM" id="SSF52768">
    <property type="entry name" value="Arginase/deacetylase"/>
    <property type="match status" value="1"/>
</dbReference>
<evidence type="ECO:0000313" key="6">
    <source>
        <dbReference type="Proteomes" id="UP000010792"/>
    </source>
</evidence>
<geneLocation type="plasmid" evidence="5 6">
    <name>NT26_p2</name>
</geneLocation>
<keyword evidence="6" id="KW-1185">Reference proteome</keyword>
<gene>
    <name evidence="5" type="primary">dcsB</name>
    <name evidence="5" type="ORF">NT26_p20008</name>
</gene>
<protein>
    <submittedName>
        <fullName evidence="5">Arginase</fullName>
    </submittedName>
</protein>
<sequence>MICDRRGRNLKLDITVSQGRVADKVSGVNEGAARIGRALERRYGATGQFIGRAALPARDDWRVSLSQARNTLDGLSSAIAASVAAGNLPVMVANTCAASLASLPIAAREYPDAVVLWIDAHGDFNTPATTDTGYLGGMVLSAACGLWDSGHGAGLRSENVVLIGARDIDQAEGELLQDACVRVIPPKEVTPETVMAAIAGARVWIHLDWDALEPGFVPADYKVPGGMTPAQLRVIFEAIPSAQLAGIELAEFQAGTDDEADERAVSIILDTIAPLLERGRDGAVRA</sequence>
<evidence type="ECO:0000256" key="1">
    <source>
        <dbReference type="ARBA" id="ARBA00022723"/>
    </source>
</evidence>
<dbReference type="InterPro" id="IPR006035">
    <property type="entry name" value="Ureohydrolase"/>
</dbReference>
<accession>L0NN89</accession>
<dbReference type="PANTHER" id="PTHR43782">
    <property type="entry name" value="ARGINASE"/>
    <property type="match status" value="1"/>
</dbReference>
<evidence type="ECO:0000256" key="2">
    <source>
        <dbReference type="ARBA" id="ARBA00022801"/>
    </source>
</evidence>
<dbReference type="OrthoDB" id="9788689at2"/>
<dbReference type="AlphaFoldDB" id="L0NN89"/>
<dbReference type="CDD" id="cd09999">
    <property type="entry name" value="Arginase-like_1"/>
    <property type="match status" value="1"/>
</dbReference>
<keyword evidence="2" id="KW-0378">Hydrolase</keyword>
<reference evidence="5 6" key="1">
    <citation type="journal article" date="2013" name="Genome Biol. Evol.">
        <title>Life in an arsenic-containing gold mine: genome and physiology of the autotrophic arsenite-oxidizing bacterium rhizobium sp. NT-26.</title>
        <authorList>
            <person name="Andres J."/>
            <person name="Arsene-Ploetze F."/>
            <person name="Barbe V."/>
            <person name="Brochier-Armanet C."/>
            <person name="Cleiss-Arnold J."/>
            <person name="Coppee J.Y."/>
            <person name="Dillies M.A."/>
            <person name="Geist"/>
            <person name="L"/>
            <person name="Joublin A."/>
            <person name="Koechler S."/>
            <person name="Lassalle F."/>
            <person name="Marchal M."/>
            <person name="Medigue C."/>
            <person name="Muller D."/>
            <person name="Nesme X."/>
            <person name="Plewniak F."/>
            <person name="Proux C."/>
            <person name="Ramirez-Bahena M.H."/>
            <person name="Schenowitz C."/>
            <person name="Sismeiro O."/>
            <person name="Vallenet D."/>
            <person name="Santini J.M."/>
            <person name="Bertin P.N."/>
        </authorList>
    </citation>
    <scope>NUCLEOTIDE SEQUENCE [LARGE SCALE GENOMIC DNA]</scope>
    <source>
        <strain evidence="5 6">NT-26</strain>
        <plasmid evidence="5 6">NT26_p2</plasmid>
    </source>
</reference>
<keyword evidence="5" id="KW-0614">Plasmid</keyword>
<dbReference type="KEGG" id="rht:NT26_p20008"/>
<dbReference type="GO" id="GO:0030145">
    <property type="term" value="F:manganese ion binding"/>
    <property type="evidence" value="ECO:0007669"/>
    <property type="project" value="TreeGrafter"/>
</dbReference>
<dbReference type="Pfam" id="PF00491">
    <property type="entry name" value="Arginase"/>
    <property type="match status" value="1"/>
</dbReference>
<evidence type="ECO:0000313" key="5">
    <source>
        <dbReference type="EMBL" id="CCF22394.1"/>
    </source>
</evidence>
<comment type="similarity">
    <text evidence="4">Belongs to the arginase family.</text>
</comment>
<name>L0NN89_9HYPH</name>
<dbReference type="Gene3D" id="3.40.800.10">
    <property type="entry name" value="Ureohydrolase domain"/>
    <property type="match status" value="1"/>
</dbReference>
<evidence type="ECO:0000256" key="4">
    <source>
        <dbReference type="PROSITE-ProRule" id="PRU00742"/>
    </source>
</evidence>
<dbReference type="InterPro" id="IPR023696">
    <property type="entry name" value="Ureohydrolase_dom_sf"/>
</dbReference>
<organism evidence="5 6">
    <name type="scientific">Pseudorhizobium banfieldiae</name>
    <dbReference type="NCBI Taxonomy" id="1125847"/>
    <lineage>
        <taxon>Bacteria</taxon>
        <taxon>Pseudomonadati</taxon>
        <taxon>Pseudomonadota</taxon>
        <taxon>Alphaproteobacteria</taxon>
        <taxon>Hyphomicrobiales</taxon>
        <taxon>Rhizobiaceae</taxon>
        <taxon>Rhizobium/Agrobacterium group</taxon>
        <taxon>Pseudorhizobium</taxon>
    </lineage>
</organism>
<keyword evidence="3" id="KW-0464">Manganese</keyword>
<dbReference type="PANTHER" id="PTHR43782:SF3">
    <property type="entry name" value="ARGINASE"/>
    <property type="match status" value="1"/>
</dbReference>
<dbReference type="GO" id="GO:0005829">
    <property type="term" value="C:cytosol"/>
    <property type="evidence" value="ECO:0007669"/>
    <property type="project" value="TreeGrafter"/>
</dbReference>
<dbReference type="PROSITE" id="PS51409">
    <property type="entry name" value="ARGINASE_2"/>
    <property type="match status" value="1"/>
</dbReference>